<gene>
    <name evidence="3" type="ORF">DNTS_003843</name>
</gene>
<proteinExistence type="predicted"/>
<feature type="region of interest" description="Disordered" evidence="1">
    <location>
        <begin position="170"/>
        <end position="210"/>
    </location>
</feature>
<dbReference type="STRING" id="623744.A0A553QYU6"/>
<keyword evidence="4" id="KW-1185">Reference proteome</keyword>
<reference evidence="3 4" key="1">
    <citation type="journal article" date="2019" name="Sci. Data">
        <title>Hybrid genome assembly and annotation of Danionella translucida.</title>
        <authorList>
            <person name="Kadobianskyi M."/>
            <person name="Schulze L."/>
            <person name="Schuelke M."/>
            <person name="Judkewitz B."/>
        </authorList>
    </citation>
    <scope>NUCLEOTIDE SEQUENCE [LARGE SCALE GENOMIC DNA]</scope>
    <source>
        <strain evidence="3 4">Bolton</strain>
    </source>
</reference>
<dbReference type="Gene3D" id="3.10.110.10">
    <property type="entry name" value="Ubiquitin Conjugating Enzyme"/>
    <property type="match status" value="1"/>
</dbReference>
<dbReference type="InterPro" id="IPR016135">
    <property type="entry name" value="UBQ-conjugating_enzyme/RWD"/>
</dbReference>
<dbReference type="SUPFAM" id="SSF54495">
    <property type="entry name" value="UBC-like"/>
    <property type="match status" value="1"/>
</dbReference>
<feature type="compositionally biased region" description="Acidic residues" evidence="1">
    <location>
        <begin position="170"/>
        <end position="186"/>
    </location>
</feature>
<dbReference type="Proteomes" id="UP000316079">
    <property type="component" value="Unassembled WGS sequence"/>
</dbReference>
<dbReference type="Pfam" id="PF00179">
    <property type="entry name" value="UQ_con"/>
    <property type="match status" value="1"/>
</dbReference>
<evidence type="ECO:0000259" key="2">
    <source>
        <dbReference type="PROSITE" id="PS50127"/>
    </source>
</evidence>
<comment type="caution">
    <text evidence="3">The sequence shown here is derived from an EMBL/GenBank/DDBJ whole genome shotgun (WGS) entry which is preliminary data.</text>
</comment>
<dbReference type="AlphaFoldDB" id="A0A553QYU6"/>
<dbReference type="InterPro" id="IPR000608">
    <property type="entry name" value="UBC"/>
</dbReference>
<feature type="compositionally biased region" description="Acidic residues" evidence="1">
    <location>
        <begin position="199"/>
        <end position="210"/>
    </location>
</feature>
<name>A0A553QYU6_9TELE</name>
<dbReference type="PANTHER" id="PTHR24067">
    <property type="entry name" value="UBIQUITIN-CONJUGATING ENZYME E2"/>
    <property type="match status" value="1"/>
</dbReference>
<protein>
    <recommendedName>
        <fullName evidence="2">UBC core domain-containing protein</fullName>
    </recommendedName>
</protein>
<evidence type="ECO:0000313" key="4">
    <source>
        <dbReference type="Proteomes" id="UP000316079"/>
    </source>
</evidence>
<dbReference type="InterPro" id="IPR050113">
    <property type="entry name" value="Ub_conjugating_enzyme"/>
</dbReference>
<dbReference type="OrthoDB" id="19692at2759"/>
<evidence type="ECO:0000313" key="3">
    <source>
        <dbReference type="EMBL" id="TRY95130.1"/>
    </source>
</evidence>
<sequence>MAHQQMPSSQKALMLELKSLQEEPVEGFRITLVEEADLYNWEAHIKFPIDYPYSPPTFRFLTKMWHPNIYEHILNPVLKELTILLSVISLLNEPNTFSPANVDASVMFRKWRDSKGKDKEYAEIIRKQVISTKADADRDGVKVPTTLAEYCIQTKVPSHGSTSDLLYDDLYDDDIEEEEDEEDEGEAGGISSEMAGDCFGDEDDSGNEES</sequence>
<evidence type="ECO:0000256" key="1">
    <source>
        <dbReference type="SAM" id="MobiDB-lite"/>
    </source>
</evidence>
<feature type="domain" description="UBC core" evidence="2">
    <location>
        <begin position="1"/>
        <end position="134"/>
    </location>
</feature>
<accession>A0A553QYU6</accession>
<dbReference type="PROSITE" id="PS50127">
    <property type="entry name" value="UBC_2"/>
    <property type="match status" value="1"/>
</dbReference>
<dbReference type="SMART" id="SM00212">
    <property type="entry name" value="UBCc"/>
    <property type="match status" value="1"/>
</dbReference>
<organism evidence="3 4">
    <name type="scientific">Danionella cerebrum</name>
    <dbReference type="NCBI Taxonomy" id="2873325"/>
    <lineage>
        <taxon>Eukaryota</taxon>
        <taxon>Metazoa</taxon>
        <taxon>Chordata</taxon>
        <taxon>Craniata</taxon>
        <taxon>Vertebrata</taxon>
        <taxon>Euteleostomi</taxon>
        <taxon>Actinopterygii</taxon>
        <taxon>Neopterygii</taxon>
        <taxon>Teleostei</taxon>
        <taxon>Ostariophysi</taxon>
        <taxon>Cypriniformes</taxon>
        <taxon>Danionidae</taxon>
        <taxon>Danioninae</taxon>
        <taxon>Danionella</taxon>
    </lineage>
</organism>
<dbReference type="EMBL" id="SRMA01025407">
    <property type="protein sequence ID" value="TRY95130.1"/>
    <property type="molecule type" value="Genomic_DNA"/>
</dbReference>